<dbReference type="Proteomes" id="UP000317839">
    <property type="component" value="Unassembled WGS sequence"/>
</dbReference>
<dbReference type="AlphaFoldDB" id="A0A545TGW7"/>
<name>A0A545TGW7_9GAMM</name>
<dbReference type="RefSeq" id="WP_142887816.1">
    <property type="nucleotide sequence ID" value="NZ_VIKR01000001.1"/>
</dbReference>
<dbReference type="EMBL" id="VIKR01000001">
    <property type="protein sequence ID" value="TQV76455.1"/>
    <property type="molecule type" value="Genomic_DNA"/>
</dbReference>
<evidence type="ECO:0000313" key="2">
    <source>
        <dbReference type="Proteomes" id="UP000317839"/>
    </source>
</evidence>
<proteinExistence type="predicted"/>
<keyword evidence="2" id="KW-1185">Reference proteome</keyword>
<dbReference type="OrthoDB" id="7063157at2"/>
<accession>A0A545TGW7</accession>
<evidence type="ECO:0000313" key="1">
    <source>
        <dbReference type="EMBL" id="TQV76455.1"/>
    </source>
</evidence>
<organism evidence="1 2">
    <name type="scientific">Aliikangiella marina</name>
    <dbReference type="NCBI Taxonomy" id="1712262"/>
    <lineage>
        <taxon>Bacteria</taxon>
        <taxon>Pseudomonadati</taxon>
        <taxon>Pseudomonadota</taxon>
        <taxon>Gammaproteobacteria</taxon>
        <taxon>Oceanospirillales</taxon>
        <taxon>Pleioneaceae</taxon>
        <taxon>Aliikangiella</taxon>
    </lineage>
</organism>
<comment type="caution">
    <text evidence="1">The sequence shown here is derived from an EMBL/GenBank/DDBJ whole genome shotgun (WGS) entry which is preliminary data.</text>
</comment>
<protein>
    <submittedName>
        <fullName evidence="1">Uncharacterized protein</fullName>
    </submittedName>
</protein>
<sequence>MKENIYSIWSPLDGVEGRVYVDHIIDDEEGLTIYLYLSSNGGEKKFKMTFDPYIAYRNMDESFRSKAFSEHGGFDNSLNIVSNSSWIRWLQSESQGYYQEAKIVHYCIITDADFIDVLAEFPPEVEWVYGS</sequence>
<gene>
    <name evidence="1" type="ORF">FLL45_00370</name>
</gene>
<reference evidence="1 2" key="1">
    <citation type="submission" date="2019-06" db="EMBL/GenBank/DDBJ databases">
        <title>Draft genome of Aliikangiella marina GYP-15.</title>
        <authorList>
            <person name="Wang G."/>
        </authorList>
    </citation>
    <scope>NUCLEOTIDE SEQUENCE [LARGE SCALE GENOMIC DNA]</scope>
    <source>
        <strain evidence="1 2">GYP-15</strain>
    </source>
</reference>